<dbReference type="InterPro" id="IPR036291">
    <property type="entry name" value="NAD(P)-bd_dom_sf"/>
</dbReference>
<feature type="domain" description="Gfo/Idh/MocA-like oxidoreductase N-terminal" evidence="1">
    <location>
        <begin position="14"/>
        <end position="138"/>
    </location>
</feature>
<evidence type="ECO:0000313" key="3">
    <source>
        <dbReference type="EMBL" id="SVB52849.1"/>
    </source>
</evidence>
<protein>
    <submittedName>
        <fullName evidence="3">Uncharacterized protein</fullName>
    </submittedName>
</protein>
<dbReference type="GO" id="GO:0000166">
    <property type="term" value="F:nucleotide binding"/>
    <property type="evidence" value="ECO:0007669"/>
    <property type="project" value="InterPro"/>
</dbReference>
<dbReference type="SUPFAM" id="SSF51735">
    <property type="entry name" value="NAD(P)-binding Rossmann-fold domains"/>
    <property type="match status" value="1"/>
</dbReference>
<dbReference type="CDD" id="cd11616">
    <property type="entry name" value="SAF_DH_OX_like"/>
    <property type="match status" value="1"/>
</dbReference>
<accession>A0A382ER48</accession>
<dbReference type="Pfam" id="PF01408">
    <property type="entry name" value="GFO_IDH_MocA"/>
    <property type="match status" value="1"/>
</dbReference>
<reference evidence="3" key="1">
    <citation type="submission" date="2018-05" db="EMBL/GenBank/DDBJ databases">
        <authorList>
            <person name="Lanie J.A."/>
            <person name="Ng W.-L."/>
            <person name="Kazmierczak K.M."/>
            <person name="Andrzejewski T.M."/>
            <person name="Davidsen T.M."/>
            <person name="Wayne K.J."/>
            <person name="Tettelin H."/>
            <person name="Glass J.I."/>
            <person name="Rusch D."/>
            <person name="Podicherti R."/>
            <person name="Tsui H.-C.T."/>
            <person name="Winkler M.E."/>
        </authorList>
    </citation>
    <scope>NUCLEOTIDE SEQUENCE</scope>
</reference>
<dbReference type="InterPro" id="IPR000683">
    <property type="entry name" value="Gfo/Idh/MocA-like_OxRdtase_N"/>
</dbReference>
<evidence type="ECO:0000259" key="2">
    <source>
        <dbReference type="Pfam" id="PF21135"/>
    </source>
</evidence>
<dbReference type="Gene3D" id="3.40.50.720">
    <property type="entry name" value="NAD(P)-binding Rossmann-like Domain"/>
    <property type="match status" value="1"/>
</dbReference>
<dbReference type="EMBL" id="UINC01045733">
    <property type="protein sequence ID" value="SVB52849.1"/>
    <property type="molecule type" value="Genomic_DNA"/>
</dbReference>
<organism evidence="3">
    <name type="scientific">marine metagenome</name>
    <dbReference type="NCBI Taxonomy" id="408172"/>
    <lineage>
        <taxon>unclassified sequences</taxon>
        <taxon>metagenomes</taxon>
        <taxon>ecological metagenomes</taxon>
    </lineage>
</organism>
<dbReference type="InterPro" id="IPR048423">
    <property type="entry name" value="DRL_cat"/>
</dbReference>
<evidence type="ECO:0000259" key="1">
    <source>
        <dbReference type="Pfam" id="PF01408"/>
    </source>
</evidence>
<proteinExistence type="predicted"/>
<name>A0A382ER48_9ZZZZ</name>
<dbReference type="Pfam" id="PF21135">
    <property type="entry name" value="DRL_cat"/>
    <property type="match status" value="1"/>
</dbReference>
<gene>
    <name evidence="3" type="ORF">METZ01_LOCUS205703</name>
</gene>
<dbReference type="PANTHER" id="PTHR37850">
    <property type="entry name" value="STRU PROTEIN"/>
    <property type="match status" value="1"/>
</dbReference>
<dbReference type="AlphaFoldDB" id="A0A382ER48"/>
<sequence>MYLNTKLEEFDGSISVAFIGCGKFISMFLSQYNHLKKIRIDTIVDLKIEQAKKNCLNSGLSKESINKINFVNSIDEVLDRDIEIFIEATGNPIIGTVHASKIIKKKKHVILVNVEADVTCGKYLSDLAKENNVICSMAYGDQPSLILEQIEWARLNGFFVVCAGKGTKYHPTFEYSTPDTVWGHYGLSKERAEVESGMNPKMFNSFLCGDKSAIEMCAVSNAANLKCPSNGLTFPPVGVYDIAKNLIPKSEGGLIEYEGQVEVISSIDLDKKDIQNDLRWGVYIVIKAQNQYVKNCFKDYGMVTDSSGNYSAIWRPYHYIGLELAQSIYSIALDNKATGFTKKYNADVATYAKKDLKIGEKLDGEGGFCSRGKLITSKKSKEEKILPLGLTDGAEVIKKIKKDEVIKISDVKLNLPKEVIKAREYQYNLI</sequence>
<feature type="domain" description="Oxidoreductase DRL-like catalytic" evidence="2">
    <location>
        <begin position="140"/>
        <end position="324"/>
    </location>
</feature>
<dbReference type="PANTHER" id="PTHR37850:SF2">
    <property type="entry name" value="SAF DOMAIN PROTEIN"/>
    <property type="match status" value="1"/>
</dbReference>